<dbReference type="Pfam" id="PF03167">
    <property type="entry name" value="UDG"/>
    <property type="match status" value="1"/>
</dbReference>
<gene>
    <name evidence="9" type="primary">ung</name>
    <name evidence="13" type="ORF">HNR48_004013</name>
</gene>
<dbReference type="NCBIfam" id="NF003591">
    <property type="entry name" value="PRK05254.1-4"/>
    <property type="match status" value="1"/>
</dbReference>
<feature type="active site" description="Proton acceptor" evidence="9 10">
    <location>
        <position position="68"/>
    </location>
</feature>
<dbReference type="CDD" id="cd10027">
    <property type="entry name" value="UDG-F1-like"/>
    <property type="match status" value="1"/>
</dbReference>
<reference evidence="13 14" key="1">
    <citation type="submission" date="2020-08" db="EMBL/GenBank/DDBJ databases">
        <title>Genomic Encyclopedia of Type Strains, Phase IV (KMG-IV): sequencing the most valuable type-strain genomes for metagenomic binning, comparative biology and taxonomic classification.</title>
        <authorList>
            <person name="Goeker M."/>
        </authorList>
    </citation>
    <scope>NUCLEOTIDE SEQUENCE [LARGE SCALE GENOMIC DNA]</scope>
    <source>
        <strain evidence="13 14">DSM 22368</strain>
    </source>
</reference>
<dbReference type="FunFam" id="3.40.470.10:FF:000001">
    <property type="entry name" value="Uracil-DNA glycosylase"/>
    <property type="match status" value="1"/>
</dbReference>
<dbReference type="InterPro" id="IPR036895">
    <property type="entry name" value="Uracil-DNA_glycosylase-like_sf"/>
</dbReference>
<dbReference type="GO" id="GO:0004844">
    <property type="term" value="F:uracil DNA N-glycosylase activity"/>
    <property type="evidence" value="ECO:0007669"/>
    <property type="project" value="UniProtKB-UniRule"/>
</dbReference>
<dbReference type="NCBIfam" id="NF003592">
    <property type="entry name" value="PRK05254.1-5"/>
    <property type="match status" value="1"/>
</dbReference>
<dbReference type="AlphaFoldDB" id="A0A7X0MZ22"/>
<proteinExistence type="inferred from homology"/>
<keyword evidence="9" id="KW-0963">Cytoplasm</keyword>
<evidence type="ECO:0000256" key="1">
    <source>
        <dbReference type="ARBA" id="ARBA00001400"/>
    </source>
</evidence>
<name>A0A7X0MZ22_9GAMM</name>
<keyword evidence="7 9" id="KW-0378">Hydrolase</keyword>
<dbReference type="GO" id="GO:0097510">
    <property type="term" value="P:base-excision repair, AP site formation via deaminated base removal"/>
    <property type="evidence" value="ECO:0007669"/>
    <property type="project" value="TreeGrafter"/>
</dbReference>
<evidence type="ECO:0000256" key="11">
    <source>
        <dbReference type="RuleBase" id="RU003780"/>
    </source>
</evidence>
<dbReference type="InterPro" id="IPR005122">
    <property type="entry name" value="Uracil-DNA_glycosylase-like"/>
</dbReference>
<dbReference type="PANTHER" id="PTHR11264:SF0">
    <property type="entry name" value="URACIL-DNA GLYCOSYLASE"/>
    <property type="match status" value="1"/>
</dbReference>
<protein>
    <recommendedName>
        <fullName evidence="5 9">Uracil-DNA glycosylase</fullName>
        <shortName evidence="9">UDG</shortName>
        <ecNumber evidence="4 9">3.2.2.27</ecNumber>
    </recommendedName>
</protein>
<dbReference type="EMBL" id="JACHHT010000004">
    <property type="protein sequence ID" value="MBB6523699.1"/>
    <property type="molecule type" value="Genomic_DNA"/>
</dbReference>
<dbReference type="NCBIfam" id="NF003589">
    <property type="entry name" value="PRK05254.1-2"/>
    <property type="match status" value="1"/>
</dbReference>
<evidence type="ECO:0000256" key="3">
    <source>
        <dbReference type="ARBA" id="ARBA00008184"/>
    </source>
</evidence>
<evidence type="ECO:0000256" key="2">
    <source>
        <dbReference type="ARBA" id="ARBA00002631"/>
    </source>
</evidence>
<dbReference type="RefSeq" id="WP_166843297.1">
    <property type="nucleotide sequence ID" value="NZ_JAAONY010000004.1"/>
</dbReference>
<evidence type="ECO:0000256" key="7">
    <source>
        <dbReference type="ARBA" id="ARBA00022801"/>
    </source>
</evidence>
<keyword evidence="14" id="KW-1185">Reference proteome</keyword>
<dbReference type="EC" id="3.2.2.27" evidence="4 9"/>
<comment type="function">
    <text evidence="2 9 11">Excises uracil residues from the DNA which can arise as a result of misincorporation of dUMP residues by DNA polymerase or due to deamination of cytosine.</text>
</comment>
<keyword evidence="8 9" id="KW-0234">DNA repair</keyword>
<dbReference type="PANTHER" id="PTHR11264">
    <property type="entry name" value="URACIL-DNA GLYCOSYLASE"/>
    <property type="match status" value="1"/>
</dbReference>
<evidence type="ECO:0000256" key="6">
    <source>
        <dbReference type="ARBA" id="ARBA00022763"/>
    </source>
</evidence>
<keyword evidence="13" id="KW-0326">Glycosidase</keyword>
<evidence type="ECO:0000256" key="8">
    <source>
        <dbReference type="ARBA" id="ARBA00023204"/>
    </source>
</evidence>
<dbReference type="GO" id="GO:0005737">
    <property type="term" value="C:cytoplasm"/>
    <property type="evidence" value="ECO:0007669"/>
    <property type="project" value="UniProtKB-SubCell"/>
</dbReference>
<dbReference type="Proteomes" id="UP000528457">
    <property type="component" value="Unassembled WGS sequence"/>
</dbReference>
<dbReference type="InterPro" id="IPR018085">
    <property type="entry name" value="Ura-DNA_Glyclase_AS"/>
</dbReference>
<sequence length="228" mass="25201">MARDVQLDPSWKALLENEFEQTYMQQLGDFLRAEKAAGKIIFPPGPQMFNALNSTPFEKVKVVVLGQDPYHGPGQAHGLSFSVPPGVRIPPSLLNIYKEIERDLGLPVPNHGCLQSWAEQGVLLLNATLSVQQANAGSHQNKGWEQFTDRIVQLLSEQREGLVFLLWGSYAQKKGRVIDGQKHCVLKSVHPSPLSAHRGFLGCGHFSATNNYLLQRGQAAIDWSVPAL</sequence>
<dbReference type="InterPro" id="IPR002043">
    <property type="entry name" value="UDG_fam1"/>
</dbReference>
<organism evidence="13 14">
    <name type="scientific">Pseudoteredinibacter isoporae</name>
    <dbReference type="NCBI Taxonomy" id="570281"/>
    <lineage>
        <taxon>Bacteria</taxon>
        <taxon>Pseudomonadati</taxon>
        <taxon>Pseudomonadota</taxon>
        <taxon>Gammaproteobacteria</taxon>
        <taxon>Cellvibrionales</taxon>
        <taxon>Cellvibrionaceae</taxon>
        <taxon>Pseudoteredinibacter</taxon>
    </lineage>
</organism>
<accession>A0A7X0MZ22</accession>
<dbReference type="Gene3D" id="3.40.470.10">
    <property type="entry name" value="Uracil-DNA glycosylase-like domain"/>
    <property type="match status" value="1"/>
</dbReference>
<keyword evidence="6 9" id="KW-0227">DNA damage</keyword>
<comment type="similarity">
    <text evidence="3 9 11">Belongs to the uracil-DNA glycosylase (UDG) superfamily. UNG family.</text>
</comment>
<evidence type="ECO:0000259" key="12">
    <source>
        <dbReference type="SMART" id="SM00986"/>
    </source>
</evidence>
<evidence type="ECO:0000313" key="13">
    <source>
        <dbReference type="EMBL" id="MBB6523699.1"/>
    </source>
</evidence>
<evidence type="ECO:0000256" key="10">
    <source>
        <dbReference type="PROSITE-ProRule" id="PRU10072"/>
    </source>
</evidence>
<dbReference type="SUPFAM" id="SSF52141">
    <property type="entry name" value="Uracil-DNA glycosylase-like"/>
    <property type="match status" value="1"/>
</dbReference>
<dbReference type="PROSITE" id="PS00130">
    <property type="entry name" value="U_DNA_GLYCOSYLASE"/>
    <property type="match status" value="1"/>
</dbReference>
<feature type="domain" description="Uracil-DNA glycosylase-like" evidence="12">
    <location>
        <begin position="53"/>
        <end position="213"/>
    </location>
</feature>
<dbReference type="FunCoup" id="A0A7X0MZ22">
    <property type="interactions" value="389"/>
</dbReference>
<dbReference type="InParanoid" id="A0A7X0MZ22"/>
<dbReference type="NCBIfam" id="NF003588">
    <property type="entry name" value="PRK05254.1-1"/>
    <property type="match status" value="1"/>
</dbReference>
<comment type="caution">
    <text evidence="13">The sequence shown here is derived from an EMBL/GenBank/DDBJ whole genome shotgun (WGS) entry which is preliminary data.</text>
</comment>
<evidence type="ECO:0000256" key="4">
    <source>
        <dbReference type="ARBA" id="ARBA00012030"/>
    </source>
</evidence>
<dbReference type="HAMAP" id="MF_00148">
    <property type="entry name" value="UDG"/>
    <property type="match status" value="1"/>
</dbReference>
<dbReference type="SMART" id="SM00987">
    <property type="entry name" value="UreE_C"/>
    <property type="match status" value="1"/>
</dbReference>
<evidence type="ECO:0000256" key="5">
    <source>
        <dbReference type="ARBA" id="ARBA00018429"/>
    </source>
</evidence>
<evidence type="ECO:0000256" key="9">
    <source>
        <dbReference type="HAMAP-Rule" id="MF_00148"/>
    </source>
</evidence>
<dbReference type="SMART" id="SM00986">
    <property type="entry name" value="UDG"/>
    <property type="match status" value="1"/>
</dbReference>
<dbReference type="NCBIfam" id="TIGR00628">
    <property type="entry name" value="ung"/>
    <property type="match status" value="1"/>
</dbReference>
<comment type="catalytic activity">
    <reaction evidence="1 9 11">
        <text>Hydrolyzes single-stranded DNA or mismatched double-stranded DNA and polynucleotides, releasing free uracil.</text>
        <dbReference type="EC" id="3.2.2.27"/>
    </reaction>
</comment>
<comment type="subcellular location">
    <subcellularLocation>
        <location evidence="9">Cytoplasm</location>
    </subcellularLocation>
</comment>
<evidence type="ECO:0000313" key="14">
    <source>
        <dbReference type="Proteomes" id="UP000528457"/>
    </source>
</evidence>